<protein>
    <submittedName>
        <fullName evidence="2">Uncharacterized protein</fullName>
    </submittedName>
</protein>
<sequence>MTAYDTDSSSSEIAWKVADLGDAFDGFIELEVAEDVEVVYDETGAGKVANSEVRGMVLWPQDENEGTSAKVEHVSISIGQPAQKGEFPASALDYGVPSPVNLSHLASTIYRAHRRGADFYVQAVLSASPTRPSTTCAAFQLPDAHPSRGTPDREARSRHCQNSGNGMSTSLA</sequence>
<gene>
    <name evidence="2" type="ORF">FIBRA_02192</name>
</gene>
<dbReference type="AlphaFoldDB" id="J4H1Q1"/>
<evidence type="ECO:0000313" key="3">
    <source>
        <dbReference type="Proteomes" id="UP000006352"/>
    </source>
</evidence>
<dbReference type="Proteomes" id="UP000006352">
    <property type="component" value="Unassembled WGS sequence"/>
</dbReference>
<dbReference type="InParanoid" id="J4H1Q1"/>
<dbReference type="GeneID" id="24095075"/>
<reference evidence="2 3" key="1">
    <citation type="journal article" date="2012" name="Appl. Environ. Microbiol.">
        <title>Short-read sequencing for genomic analysis of the brown rot fungus Fibroporia radiculosa.</title>
        <authorList>
            <person name="Tang J.D."/>
            <person name="Perkins A.D."/>
            <person name="Sonstegard T.S."/>
            <person name="Schroeder S.G."/>
            <person name="Burgess S.C."/>
            <person name="Diehl S.V."/>
        </authorList>
    </citation>
    <scope>NUCLEOTIDE SEQUENCE [LARGE SCALE GENOMIC DNA]</scope>
    <source>
        <strain evidence="2 3">TFFH 294</strain>
    </source>
</reference>
<accession>J4H1Q1</accession>
<evidence type="ECO:0000313" key="2">
    <source>
        <dbReference type="EMBL" id="CCM00164.1"/>
    </source>
</evidence>
<proteinExistence type="predicted"/>
<name>J4H1Q1_9APHY</name>
<keyword evidence="3" id="KW-1185">Reference proteome</keyword>
<evidence type="ECO:0000256" key="1">
    <source>
        <dbReference type="SAM" id="MobiDB-lite"/>
    </source>
</evidence>
<organism evidence="2 3">
    <name type="scientific">Fibroporia radiculosa</name>
    <dbReference type="NCBI Taxonomy" id="599839"/>
    <lineage>
        <taxon>Eukaryota</taxon>
        <taxon>Fungi</taxon>
        <taxon>Dikarya</taxon>
        <taxon>Basidiomycota</taxon>
        <taxon>Agaricomycotina</taxon>
        <taxon>Agaricomycetes</taxon>
        <taxon>Polyporales</taxon>
        <taxon>Fibroporiaceae</taxon>
        <taxon>Fibroporia</taxon>
    </lineage>
</organism>
<feature type="compositionally biased region" description="Polar residues" evidence="1">
    <location>
        <begin position="160"/>
        <end position="172"/>
    </location>
</feature>
<dbReference type="RefSeq" id="XP_012179447.1">
    <property type="nucleotide sequence ID" value="XM_012324057.1"/>
</dbReference>
<dbReference type="HOGENOM" id="CLU_1555273_0_0_1"/>
<feature type="region of interest" description="Disordered" evidence="1">
    <location>
        <begin position="140"/>
        <end position="172"/>
    </location>
</feature>
<dbReference type="EMBL" id="HE796968">
    <property type="protein sequence ID" value="CCM00164.1"/>
    <property type="molecule type" value="Genomic_DNA"/>
</dbReference>